<dbReference type="PROSITE" id="PS00793">
    <property type="entry name" value="DHPS_2"/>
    <property type="match status" value="1"/>
</dbReference>
<dbReference type="InterPro" id="IPR011005">
    <property type="entry name" value="Dihydropteroate_synth-like_sf"/>
</dbReference>
<keyword evidence="4" id="KW-0547">Nucleotide-binding</keyword>
<dbReference type="EC" id="2.7.6.3" evidence="2"/>
<comment type="pathway">
    <text evidence="1">Cofactor biosynthesis; tetrahydrofolate biosynthesis; 2-amino-4-hydroxy-6-hydroxymethyl-7,8-dihydropteridine diphosphate from 7,8-dihydroneopterin triphosphate: step 4/4.</text>
</comment>
<keyword evidence="7" id="KW-0289">Folate biosynthesis</keyword>
<reference evidence="10" key="1">
    <citation type="submission" date="2021-04" db="EMBL/GenBank/DDBJ databases">
        <title>Draft Genome Sequence of Pandoravirus japonicus, Isolated from the Sabaishi River of Niigata, Japan.</title>
        <authorList>
            <person name="Hosokawa N."/>
            <person name="Takahashi H."/>
            <person name="Aoki K."/>
            <person name="Takemura M."/>
        </authorList>
    </citation>
    <scope>NUCLEOTIDE SEQUENCE</scope>
</reference>
<protein>
    <recommendedName>
        <fullName evidence="2">2-amino-4-hydroxy-6-hydroxymethyldihydropteridine diphosphokinase</fullName>
        <ecNumber evidence="2">2.7.6.3</ecNumber>
    </recommendedName>
</protein>
<evidence type="ECO:0000259" key="9">
    <source>
        <dbReference type="PROSITE" id="PS50972"/>
    </source>
</evidence>
<dbReference type="GO" id="GO:0003848">
    <property type="term" value="F:2-amino-4-hydroxy-6-hydroxymethyldihydropteridine diphosphokinase activity"/>
    <property type="evidence" value="ECO:0007669"/>
    <property type="project" value="UniProtKB-EC"/>
</dbReference>
<dbReference type="UniPathway" id="UPA00077">
    <property type="reaction ID" value="UER00155"/>
</dbReference>
<evidence type="ECO:0000256" key="8">
    <source>
        <dbReference type="SAM" id="MobiDB-lite"/>
    </source>
</evidence>
<dbReference type="PANTHER" id="PTHR20941:SF1">
    <property type="entry name" value="FOLIC ACID SYNTHESIS PROTEIN FOL1"/>
    <property type="match status" value="1"/>
</dbReference>
<name>A0A811BQ85_9VIRU</name>
<dbReference type="Pfam" id="PF01288">
    <property type="entry name" value="HPPK"/>
    <property type="match status" value="1"/>
</dbReference>
<sequence>MDDRGEDKINDAGAQDGQTARVYLGLGGNTGARALAIDEAVRHIAAQVGPVVATSFLYETAPQLVTDQPPFLNAVVLVESRIVDPHALMLILQGIETSMGRAPLGERLRYGPRPIDLDILCYDDGVTTVDSADLVVPHALLRTRSFVLRPLADIRRDLLVPAGEADAASVTVDQLWKALATEAGDEPLPKRVLPLGAHRVVDLDAVARRRTPLLMAIVNATPDSFSGDGIQATADDGGGADALSPATLVKRAISLGADLVDVGGYSTRPGHADVSVEEETRRVMRVVSSVSDTIPDDHSTGSRDKGTHSDCGDVASSGAVLLSIDTFRPEVARACIEALAPSCDRRAAVAWINDVMGMRCDPLAMVDILRRHDGVGIVIMHSGGALDSMVRDTKTAGDLLASPRTVDGDRADIVDAVARDLLAAAAWAEAHGVARWRIVLDPGIGFGKSLADNVALAGGAARLAAAAGGYPVLIGASRKSFLGKAIAAAADKRACDAGRGCTVGTNNGFSSETREHASHAVTAIAAWEGAHVVRVHDVVGSRAVLDVVAALANGPAAV</sequence>
<dbReference type="CDD" id="cd00483">
    <property type="entry name" value="HPPK"/>
    <property type="match status" value="1"/>
</dbReference>
<evidence type="ECO:0000256" key="1">
    <source>
        <dbReference type="ARBA" id="ARBA00005051"/>
    </source>
</evidence>
<evidence type="ECO:0000313" key="11">
    <source>
        <dbReference type="Proteomes" id="UP001253637"/>
    </source>
</evidence>
<evidence type="ECO:0000256" key="6">
    <source>
        <dbReference type="ARBA" id="ARBA00022840"/>
    </source>
</evidence>
<feature type="domain" description="Pterin-binding" evidence="9">
    <location>
        <begin position="212"/>
        <end position="546"/>
    </location>
</feature>
<dbReference type="GO" id="GO:0046654">
    <property type="term" value="P:tetrahydrofolate biosynthetic process"/>
    <property type="evidence" value="ECO:0007669"/>
    <property type="project" value="UniProtKB-UniPathway"/>
</dbReference>
<accession>A0A811BQ85</accession>
<dbReference type="InterPro" id="IPR000550">
    <property type="entry name" value="Hppk"/>
</dbReference>
<dbReference type="GO" id="GO:0046656">
    <property type="term" value="P:folic acid biosynthetic process"/>
    <property type="evidence" value="ECO:0007669"/>
    <property type="project" value="UniProtKB-KW"/>
</dbReference>
<dbReference type="PANTHER" id="PTHR20941">
    <property type="entry name" value="FOLATE SYNTHESIS PROTEINS"/>
    <property type="match status" value="1"/>
</dbReference>
<feature type="region of interest" description="Disordered" evidence="8">
    <location>
        <begin position="291"/>
        <end position="310"/>
    </location>
</feature>
<evidence type="ECO:0000256" key="4">
    <source>
        <dbReference type="ARBA" id="ARBA00022741"/>
    </source>
</evidence>
<dbReference type="GO" id="GO:0016301">
    <property type="term" value="F:kinase activity"/>
    <property type="evidence" value="ECO:0007669"/>
    <property type="project" value="UniProtKB-KW"/>
</dbReference>
<dbReference type="PROSITE" id="PS50972">
    <property type="entry name" value="PTERIN_BINDING"/>
    <property type="match status" value="1"/>
</dbReference>
<organism evidence="10 11">
    <name type="scientific">Pandoravirus japonicus</name>
    <dbReference type="NCBI Taxonomy" id="2823154"/>
    <lineage>
        <taxon>Viruses</taxon>
        <taxon>Pandoravirus</taxon>
    </lineage>
</organism>
<feature type="compositionally biased region" description="Basic and acidic residues" evidence="8">
    <location>
        <begin position="295"/>
        <end position="310"/>
    </location>
</feature>
<dbReference type="PROSITE" id="PS00794">
    <property type="entry name" value="HPPK"/>
    <property type="match status" value="1"/>
</dbReference>
<evidence type="ECO:0000256" key="3">
    <source>
        <dbReference type="ARBA" id="ARBA00022679"/>
    </source>
</evidence>
<keyword evidence="5" id="KW-0418">Kinase</keyword>
<dbReference type="Proteomes" id="UP001253637">
    <property type="component" value="Segment"/>
</dbReference>
<dbReference type="SUPFAM" id="SSF51717">
    <property type="entry name" value="Dihydropteroate synthetase-like"/>
    <property type="match status" value="1"/>
</dbReference>
<evidence type="ECO:0000256" key="2">
    <source>
        <dbReference type="ARBA" id="ARBA00013253"/>
    </source>
</evidence>
<evidence type="ECO:0000256" key="7">
    <source>
        <dbReference type="ARBA" id="ARBA00022909"/>
    </source>
</evidence>
<evidence type="ECO:0000313" key="10">
    <source>
        <dbReference type="EMBL" id="BCU03227.1"/>
    </source>
</evidence>
<keyword evidence="6" id="KW-0067">ATP-binding</keyword>
<dbReference type="SUPFAM" id="SSF55083">
    <property type="entry name" value="6-hydroxymethyl-7,8-dihydropterin pyrophosphokinase, HPPK"/>
    <property type="match status" value="1"/>
</dbReference>
<dbReference type="GO" id="GO:0004156">
    <property type="term" value="F:dihydropteroate synthase activity"/>
    <property type="evidence" value="ECO:0007669"/>
    <property type="project" value="TreeGrafter"/>
</dbReference>
<dbReference type="EMBL" id="LC625835">
    <property type="protein sequence ID" value="BCU03227.1"/>
    <property type="molecule type" value="Genomic_DNA"/>
</dbReference>
<evidence type="ECO:0000256" key="5">
    <source>
        <dbReference type="ARBA" id="ARBA00022777"/>
    </source>
</evidence>
<dbReference type="InterPro" id="IPR035907">
    <property type="entry name" value="Hppk_sf"/>
</dbReference>
<dbReference type="NCBIfam" id="TIGR01498">
    <property type="entry name" value="folK"/>
    <property type="match status" value="1"/>
</dbReference>
<dbReference type="Gene3D" id="3.20.20.20">
    <property type="entry name" value="Dihydropteroate synthase-like"/>
    <property type="match status" value="1"/>
</dbReference>
<dbReference type="InterPro" id="IPR000489">
    <property type="entry name" value="Pterin-binding_dom"/>
</dbReference>
<keyword evidence="3" id="KW-0808">Transferase</keyword>
<proteinExistence type="predicted"/>
<dbReference type="GO" id="GO:0005524">
    <property type="term" value="F:ATP binding"/>
    <property type="evidence" value="ECO:0007669"/>
    <property type="project" value="UniProtKB-KW"/>
</dbReference>
<dbReference type="InterPro" id="IPR045031">
    <property type="entry name" value="DHP_synth-like"/>
</dbReference>
<dbReference type="Gene3D" id="3.30.70.560">
    <property type="entry name" value="7,8-Dihydro-6-hydroxymethylpterin-pyrophosphokinase HPPK"/>
    <property type="match status" value="1"/>
</dbReference>
<dbReference type="Pfam" id="PF00809">
    <property type="entry name" value="Pterin_bind"/>
    <property type="match status" value="2"/>
</dbReference>